<keyword evidence="4 7" id="KW-0067">ATP-binding</keyword>
<dbReference type="Pfam" id="PF00005">
    <property type="entry name" value="ABC_tran"/>
    <property type="match status" value="1"/>
</dbReference>
<keyword evidence="8" id="KW-1185">Reference proteome</keyword>
<dbReference type="RefSeq" id="WP_124871574.1">
    <property type="nucleotide sequence ID" value="NZ_RQZF01000010.1"/>
</dbReference>
<dbReference type="InterPro" id="IPR050763">
    <property type="entry name" value="ABC_transporter_ATP-binding"/>
</dbReference>
<organism evidence="7 8">
    <name type="scientific">Schaalia canis</name>
    <dbReference type="NCBI Taxonomy" id="100469"/>
    <lineage>
        <taxon>Bacteria</taxon>
        <taxon>Bacillati</taxon>
        <taxon>Actinomycetota</taxon>
        <taxon>Actinomycetes</taxon>
        <taxon>Actinomycetales</taxon>
        <taxon>Actinomycetaceae</taxon>
        <taxon>Schaalia</taxon>
    </lineage>
</organism>
<dbReference type="GO" id="GO:0005886">
    <property type="term" value="C:plasma membrane"/>
    <property type="evidence" value="ECO:0007669"/>
    <property type="project" value="UniProtKB-SubCell"/>
</dbReference>
<dbReference type="InterPro" id="IPR017871">
    <property type="entry name" value="ABC_transporter-like_CS"/>
</dbReference>
<dbReference type="AlphaFoldDB" id="A0A3P1SCW3"/>
<dbReference type="CDD" id="cd03230">
    <property type="entry name" value="ABC_DR_subfamily_A"/>
    <property type="match status" value="1"/>
</dbReference>
<keyword evidence="5" id="KW-0046">Antibiotic resistance</keyword>
<accession>A0A3P1SCW3</accession>
<evidence type="ECO:0000256" key="4">
    <source>
        <dbReference type="ARBA" id="ARBA00022840"/>
    </source>
</evidence>
<dbReference type="GO" id="GO:0046677">
    <property type="term" value="P:response to antibiotic"/>
    <property type="evidence" value="ECO:0007669"/>
    <property type="project" value="UniProtKB-KW"/>
</dbReference>
<comment type="caution">
    <text evidence="7">The sequence shown here is derived from an EMBL/GenBank/DDBJ whole genome shotgun (WGS) entry which is preliminary data.</text>
</comment>
<evidence type="ECO:0000313" key="8">
    <source>
        <dbReference type="Proteomes" id="UP000280444"/>
    </source>
</evidence>
<dbReference type="SUPFAM" id="SSF52540">
    <property type="entry name" value="P-loop containing nucleoside triphosphate hydrolases"/>
    <property type="match status" value="1"/>
</dbReference>
<proteinExistence type="predicted"/>
<evidence type="ECO:0000259" key="6">
    <source>
        <dbReference type="PROSITE" id="PS50893"/>
    </source>
</evidence>
<dbReference type="GO" id="GO:0016887">
    <property type="term" value="F:ATP hydrolysis activity"/>
    <property type="evidence" value="ECO:0007669"/>
    <property type="project" value="InterPro"/>
</dbReference>
<dbReference type="Proteomes" id="UP000280444">
    <property type="component" value="Unassembled WGS sequence"/>
</dbReference>
<protein>
    <submittedName>
        <fullName evidence="7">ABC transporter ATP-binding protein</fullName>
    </submittedName>
</protein>
<keyword evidence="2" id="KW-0813">Transport</keyword>
<comment type="subcellular location">
    <subcellularLocation>
        <location evidence="1">Cell membrane</location>
        <topology evidence="1">Peripheral membrane protein</topology>
    </subcellularLocation>
</comment>
<dbReference type="GO" id="GO:0005524">
    <property type="term" value="F:ATP binding"/>
    <property type="evidence" value="ECO:0007669"/>
    <property type="project" value="UniProtKB-KW"/>
</dbReference>
<evidence type="ECO:0000256" key="2">
    <source>
        <dbReference type="ARBA" id="ARBA00022448"/>
    </source>
</evidence>
<dbReference type="PANTHER" id="PTHR42711:SF17">
    <property type="entry name" value="ABC TRANSPORTER ATP-BINDING PROTEIN"/>
    <property type="match status" value="1"/>
</dbReference>
<dbReference type="PROSITE" id="PS00211">
    <property type="entry name" value="ABC_TRANSPORTER_1"/>
    <property type="match status" value="1"/>
</dbReference>
<dbReference type="PROSITE" id="PS50893">
    <property type="entry name" value="ABC_TRANSPORTER_2"/>
    <property type="match status" value="1"/>
</dbReference>
<feature type="domain" description="ABC transporter" evidence="6">
    <location>
        <begin position="5"/>
        <end position="228"/>
    </location>
</feature>
<keyword evidence="3" id="KW-0547">Nucleotide-binding</keyword>
<evidence type="ECO:0000256" key="1">
    <source>
        <dbReference type="ARBA" id="ARBA00004202"/>
    </source>
</evidence>
<gene>
    <name evidence="7" type="ORF">EII11_08550</name>
</gene>
<dbReference type="InterPro" id="IPR027417">
    <property type="entry name" value="P-loop_NTPase"/>
</dbReference>
<dbReference type="InterPro" id="IPR003439">
    <property type="entry name" value="ABC_transporter-like_ATP-bd"/>
</dbReference>
<dbReference type="Gene3D" id="3.40.50.300">
    <property type="entry name" value="P-loop containing nucleotide triphosphate hydrolases"/>
    <property type="match status" value="1"/>
</dbReference>
<dbReference type="InterPro" id="IPR003593">
    <property type="entry name" value="AAA+_ATPase"/>
</dbReference>
<evidence type="ECO:0000256" key="3">
    <source>
        <dbReference type="ARBA" id="ARBA00022741"/>
    </source>
</evidence>
<evidence type="ECO:0000256" key="5">
    <source>
        <dbReference type="ARBA" id="ARBA00023251"/>
    </source>
</evidence>
<name>A0A3P1SCW3_9ACTO</name>
<dbReference type="OrthoDB" id="9804819at2"/>
<evidence type="ECO:0000313" key="7">
    <source>
        <dbReference type="EMBL" id="RRC94740.1"/>
    </source>
</evidence>
<dbReference type="PANTHER" id="PTHR42711">
    <property type="entry name" value="ABC TRANSPORTER ATP-BINDING PROTEIN"/>
    <property type="match status" value="1"/>
</dbReference>
<dbReference type="SMART" id="SM00382">
    <property type="entry name" value="AAA"/>
    <property type="match status" value="1"/>
</dbReference>
<dbReference type="EMBL" id="RQZF01000010">
    <property type="protein sequence ID" value="RRC94740.1"/>
    <property type="molecule type" value="Genomic_DNA"/>
</dbReference>
<reference evidence="7 8" key="1">
    <citation type="submission" date="2018-11" db="EMBL/GenBank/DDBJ databases">
        <title>Genomes From Bacteria Associated with the Canine Oral Cavity: a Test Case for Automated Genome-Based Taxonomic Assignment.</title>
        <authorList>
            <person name="Coil D.A."/>
            <person name="Jospin G."/>
            <person name="Darling A.E."/>
            <person name="Wallis C."/>
            <person name="Davis I.J."/>
            <person name="Harris S."/>
            <person name="Eisen J.A."/>
            <person name="Holcombe L.J."/>
            <person name="O'Flynn C."/>
        </authorList>
    </citation>
    <scope>NUCLEOTIDE SEQUENCE [LARGE SCALE GENOMIC DNA]</scope>
    <source>
        <strain evidence="7 8">OH770</strain>
    </source>
</reference>
<sequence length="319" mass="33786">MTDALAVHGVTKRFKALTAVDNVSLTIPRGQIVALLGANGAGKTTLLDIALGLQAPNEGSATLFDMEPREAICRSLVGVVHQTGALLEDYTVTQMLTLFAATHPQALPVAQILEETNLVEHAKKPIVKLSGGEKQRVRLALALLPDPQLLILDEPTSGMDAMARRAFWDLMRAQALQGRTIIFATHYLAEAQDFAERTIIMAGGRVVADAATADIQRLAAYSTLSIAFDQLASSGATDPIDEVEAALRALPGSADWQVGWEGERLTIQGADLDDAARYLLSVPGAHGLEIVPSSLEDAYATITNGRAEAAPTSTATKGL</sequence>